<dbReference type="RefSeq" id="YP_008530920.1">
    <property type="nucleotide sequence ID" value="NC_022328.1"/>
</dbReference>
<reference evidence="1 2" key="1">
    <citation type="submission" date="2013-06" db="EMBL/GenBank/DDBJ databases">
        <authorList>
            <person name="Adawi E.C."/>
            <person name="Merrill C.A."/>
            <person name="Sargent C.J."/>
            <person name="Fisher J.N."/>
            <person name="Gardner A.V."/>
            <person name="Lunt B.L."/>
            <person name="Merrill B.D."/>
            <person name="Breakwell D.P."/>
            <person name="Burnett S.H."/>
            <person name="Grose J.H."/>
        </authorList>
    </citation>
    <scope>NUCLEOTIDE SEQUENCE [LARGE SCALE GENOMIC DNA]</scope>
</reference>
<dbReference type="Proteomes" id="UP000016711">
    <property type="component" value="Segment"/>
</dbReference>
<dbReference type="GeneID" id="16834877"/>
<organism evidence="1 2">
    <name type="scientific">Mycobacterium phage Adawi</name>
    <dbReference type="NCBI Taxonomy" id="1354507"/>
    <lineage>
        <taxon>Viruses</taxon>
        <taxon>Duplodnaviria</taxon>
        <taxon>Heunggongvirae</taxon>
        <taxon>Uroviricota</taxon>
        <taxon>Caudoviricetes</taxon>
        <taxon>Bclasvirinae</taxon>
        <taxon>Coopervirus</taxon>
        <taxon>Coopervirus adawi</taxon>
    </lineage>
</organism>
<keyword evidence="2" id="KW-1185">Reference proteome</keyword>
<protein>
    <submittedName>
        <fullName evidence="1">Uncharacterized protein</fullName>
    </submittedName>
</protein>
<evidence type="ECO:0000313" key="1">
    <source>
        <dbReference type="EMBL" id="AGU91959.1"/>
    </source>
</evidence>
<sequence length="262" mass="28388">MYLSARRDSPAAATKEYIMGSPFATTAPASTITAPATENQLSFIQDLIRARDWSSVQGQDKFVSRVATLATMLDILTDEARFFAANLEDVATAATLGERLNQVLGHGADGIGREHAYAWAPLYKHGATNLISWLKGLPTKVNVRIDDRRYEDATVEVPAGRYAIDTQVHAVNGTAFYKVDRPETGRWAGYVFVKQIIGSDEQKLSMKQGRAILVRIAAVGAEAASARYGHEIGECGICGRQLTNDESRARGIGPVCAAKAGW</sequence>
<evidence type="ECO:0000313" key="2">
    <source>
        <dbReference type="Proteomes" id="UP000016711"/>
    </source>
</evidence>
<proteinExistence type="predicted"/>
<dbReference type="InterPro" id="IPR046053">
    <property type="entry name" value="DUF6011"/>
</dbReference>
<dbReference type="Pfam" id="PF19474">
    <property type="entry name" value="DUF6011"/>
    <property type="match status" value="1"/>
</dbReference>
<dbReference type="KEGG" id="vg:16834877"/>
<dbReference type="EMBL" id="KF279411">
    <property type="protein sequence ID" value="AGU91959.1"/>
    <property type="molecule type" value="Genomic_DNA"/>
</dbReference>
<accession>T2A966</accession>
<gene>
    <name evidence="1" type="ORF">ADAWI_41</name>
</gene>
<name>T2A966_9CAUD</name>
<dbReference type="OrthoDB" id="7502at10239"/>